<dbReference type="Pfam" id="PF13374">
    <property type="entry name" value="TPR_10"/>
    <property type="match status" value="1"/>
</dbReference>
<dbReference type="Gene3D" id="1.25.40.10">
    <property type="entry name" value="Tetratricopeptide repeat domain"/>
    <property type="match status" value="1"/>
</dbReference>
<dbReference type="OrthoDB" id="413723at2759"/>
<protein>
    <recommendedName>
        <fullName evidence="10">Kinesin light chain</fullName>
    </recommendedName>
</protein>
<dbReference type="GeneID" id="20321798"/>
<evidence type="ECO:0000313" key="12">
    <source>
        <dbReference type="EMBL" id="KER24790.1"/>
    </source>
</evidence>
<evidence type="ECO:0000256" key="8">
    <source>
        <dbReference type="ARBA" id="ARBA00023175"/>
    </source>
</evidence>
<dbReference type="CTD" id="20321798"/>
<dbReference type="PANTHER" id="PTHR45783:SF3">
    <property type="entry name" value="KINESIN LIGHT CHAIN"/>
    <property type="match status" value="1"/>
</dbReference>
<comment type="subcellular location">
    <subcellularLocation>
        <location evidence="1 10">Cytoplasm</location>
        <location evidence="1 10">Cytoskeleton</location>
    </subcellularLocation>
</comment>
<organism evidence="12 13">
    <name type="scientific">Opisthorchis viverrini</name>
    <name type="common">Southeast Asian liver fluke</name>
    <dbReference type="NCBI Taxonomy" id="6198"/>
    <lineage>
        <taxon>Eukaryota</taxon>
        <taxon>Metazoa</taxon>
        <taxon>Spiralia</taxon>
        <taxon>Lophotrochozoa</taxon>
        <taxon>Platyhelminthes</taxon>
        <taxon>Trematoda</taxon>
        <taxon>Digenea</taxon>
        <taxon>Opisthorchiida</taxon>
        <taxon>Opisthorchiata</taxon>
        <taxon>Opisthorchiidae</taxon>
        <taxon>Opisthorchis</taxon>
    </lineage>
</organism>
<feature type="compositionally biased region" description="Polar residues" evidence="11">
    <location>
        <begin position="569"/>
        <end position="589"/>
    </location>
</feature>
<dbReference type="RefSeq" id="XP_009171451.1">
    <property type="nucleotide sequence ID" value="XM_009173187.1"/>
</dbReference>
<comment type="subunit">
    <text evidence="10">Oligomeric complex composed of two heavy chains and two light chains.</text>
</comment>
<comment type="function">
    <text evidence="10">Kinesin is a microtubule-associated force-producing protein that play a role in organelle transport.</text>
</comment>
<dbReference type="GO" id="GO:0005871">
    <property type="term" value="C:kinesin complex"/>
    <property type="evidence" value="ECO:0007669"/>
    <property type="project" value="UniProtKB-UniRule"/>
</dbReference>
<keyword evidence="5" id="KW-0677">Repeat</keyword>
<dbReference type="InterPro" id="IPR002151">
    <property type="entry name" value="Kinesin_light"/>
</dbReference>
<dbReference type="GO" id="GO:0007018">
    <property type="term" value="P:microtubule-based movement"/>
    <property type="evidence" value="ECO:0007669"/>
    <property type="project" value="TreeGrafter"/>
</dbReference>
<keyword evidence="3 10" id="KW-0963">Cytoplasm</keyword>
<keyword evidence="9 10" id="KW-0206">Cytoskeleton</keyword>
<dbReference type="STRING" id="6198.A0A074ZN74"/>
<gene>
    <name evidence="12" type="ORF">T265_07619</name>
</gene>
<keyword evidence="8 10" id="KW-0505">Motor protein</keyword>
<keyword evidence="6" id="KW-0802">TPR repeat</keyword>
<accession>A0A074ZN74</accession>
<evidence type="ECO:0000256" key="6">
    <source>
        <dbReference type="ARBA" id="ARBA00022803"/>
    </source>
</evidence>
<evidence type="ECO:0000256" key="10">
    <source>
        <dbReference type="RuleBase" id="RU367020"/>
    </source>
</evidence>
<dbReference type="GO" id="GO:0005874">
    <property type="term" value="C:microtubule"/>
    <property type="evidence" value="ECO:0007669"/>
    <property type="project" value="UniProtKB-UniRule"/>
</dbReference>
<feature type="region of interest" description="Disordered" evidence="11">
    <location>
        <begin position="142"/>
        <end position="183"/>
    </location>
</feature>
<feature type="region of interest" description="Disordered" evidence="11">
    <location>
        <begin position="444"/>
        <end position="469"/>
    </location>
</feature>
<evidence type="ECO:0000256" key="2">
    <source>
        <dbReference type="ARBA" id="ARBA00009622"/>
    </source>
</evidence>
<evidence type="ECO:0000256" key="7">
    <source>
        <dbReference type="ARBA" id="ARBA00023054"/>
    </source>
</evidence>
<comment type="similarity">
    <text evidence="2 10">Belongs to the kinesin light chain family.</text>
</comment>
<dbReference type="SMART" id="SM00028">
    <property type="entry name" value="TPR"/>
    <property type="match status" value="3"/>
</dbReference>
<dbReference type="EMBL" id="KL596797">
    <property type="protein sequence ID" value="KER24790.1"/>
    <property type="molecule type" value="Genomic_DNA"/>
</dbReference>
<dbReference type="SUPFAM" id="SSF48452">
    <property type="entry name" value="TPR-like"/>
    <property type="match status" value="2"/>
</dbReference>
<evidence type="ECO:0000256" key="3">
    <source>
        <dbReference type="ARBA" id="ARBA00022490"/>
    </source>
</evidence>
<dbReference type="InterPro" id="IPR011990">
    <property type="entry name" value="TPR-like_helical_dom_sf"/>
</dbReference>
<feature type="compositionally biased region" description="Polar residues" evidence="11">
    <location>
        <begin position="447"/>
        <end position="468"/>
    </location>
</feature>
<dbReference type="PRINTS" id="PR00381">
    <property type="entry name" value="KINESINLIGHT"/>
</dbReference>
<feature type="region of interest" description="Disordered" evidence="11">
    <location>
        <begin position="555"/>
        <end position="589"/>
    </location>
</feature>
<keyword evidence="7" id="KW-0175">Coiled coil</keyword>
<dbReference type="GO" id="GO:0005737">
    <property type="term" value="C:cytoplasm"/>
    <property type="evidence" value="ECO:0007669"/>
    <property type="project" value="TreeGrafter"/>
</dbReference>
<evidence type="ECO:0000313" key="13">
    <source>
        <dbReference type="Proteomes" id="UP000054324"/>
    </source>
</evidence>
<evidence type="ECO:0000256" key="9">
    <source>
        <dbReference type="ARBA" id="ARBA00023212"/>
    </source>
</evidence>
<dbReference type="PANTHER" id="PTHR45783">
    <property type="entry name" value="KINESIN LIGHT CHAIN"/>
    <property type="match status" value="1"/>
</dbReference>
<reference evidence="12 13" key="1">
    <citation type="submission" date="2013-11" db="EMBL/GenBank/DDBJ databases">
        <title>Opisthorchis viverrini - life in the bile duct.</title>
        <authorList>
            <person name="Young N.D."/>
            <person name="Nagarajan N."/>
            <person name="Lin S.J."/>
            <person name="Korhonen P.K."/>
            <person name="Jex A.R."/>
            <person name="Hall R.S."/>
            <person name="Safavi-Hemami H."/>
            <person name="Kaewkong W."/>
            <person name="Bertrand D."/>
            <person name="Gao S."/>
            <person name="Seet Q."/>
            <person name="Wongkham S."/>
            <person name="Teh B.T."/>
            <person name="Wongkham C."/>
            <person name="Intapan P.M."/>
            <person name="Maleewong W."/>
            <person name="Yang X."/>
            <person name="Hu M."/>
            <person name="Wang Z."/>
            <person name="Hofmann A."/>
            <person name="Sternberg P.W."/>
            <person name="Tan P."/>
            <person name="Wang J."/>
            <person name="Gasser R.B."/>
        </authorList>
    </citation>
    <scope>NUCLEOTIDE SEQUENCE [LARGE SCALE GENOMIC DNA]</scope>
</reference>
<sequence>MSSTQQDDFLHQTKSVIIALESLKSEQEKALNNYHSVIGNDREVDAPPNGTVSPANVIIERIRNGLDDADILVKLYEYIQITDAEKQKLRYQARRLFQENAWLREELSTTQHLHWECEKKVVVLEEKIKQLELNAELRKYDSNEHADSSGLADGDSTNKNATDMGFPQDDGDQDAMSQSQTVTMSQVASTYEIPTRLRTLHNLVIQYASEGRYEVAVPLCKQALEDLERSSGRDHPDVATMLNILALVYRDQQKYREAATLLNDALTIREKTLGPNHPAVAATLNNLAVLYGKRGKYKEAEPLCKRALLIREAVELYYQRALEIYVNTLGPDDPNVVKTKNNLASAYLKQCKYAEAEELYKQVLTRAHEKEFGEVSTTNKPIWMLAEDRQSGLVTDTDVAQSLAARLSRQESQTVVTTLRNLAALYRRQGKFEAADVVDECAGRTSKAPTSAPNLPQALNGSRSTQNPRWFPPCTTGRRGVAVRPGYSHYDARLAIRVPRGQYSLTNEHQNGSDTFDQVSRAFDPSMKRASSMSTLPGSIRLPLSNQDLVRFFRGPPPSHTRSGMFDSAWSTRPNPLNGRLLSSENLHR</sequence>
<dbReference type="AlphaFoldDB" id="A0A074ZN74"/>
<keyword evidence="4 10" id="KW-0493">Microtubule</keyword>
<evidence type="ECO:0000256" key="11">
    <source>
        <dbReference type="SAM" id="MobiDB-lite"/>
    </source>
</evidence>
<evidence type="ECO:0000256" key="5">
    <source>
        <dbReference type="ARBA" id="ARBA00022737"/>
    </source>
</evidence>
<evidence type="ECO:0000256" key="4">
    <source>
        <dbReference type="ARBA" id="ARBA00022701"/>
    </source>
</evidence>
<dbReference type="InterPro" id="IPR019734">
    <property type="entry name" value="TPR_rpt"/>
</dbReference>
<dbReference type="Pfam" id="PF13424">
    <property type="entry name" value="TPR_12"/>
    <property type="match status" value="2"/>
</dbReference>
<dbReference type="GO" id="GO:0019894">
    <property type="term" value="F:kinesin binding"/>
    <property type="evidence" value="ECO:0007669"/>
    <property type="project" value="TreeGrafter"/>
</dbReference>
<dbReference type="Proteomes" id="UP000054324">
    <property type="component" value="Unassembled WGS sequence"/>
</dbReference>
<keyword evidence="13" id="KW-1185">Reference proteome</keyword>
<proteinExistence type="inferred from homology"/>
<name>A0A074ZN74_OPIVI</name>
<dbReference type="KEGG" id="ovi:T265_07619"/>
<evidence type="ECO:0000256" key="1">
    <source>
        <dbReference type="ARBA" id="ARBA00004245"/>
    </source>
</evidence>